<evidence type="ECO:0000256" key="1">
    <source>
        <dbReference type="ARBA" id="ARBA00011073"/>
    </source>
</evidence>
<keyword evidence="2 5" id="KW-0645">Protease</keyword>
<keyword evidence="7" id="KW-1133">Transmembrane helix</keyword>
<feature type="transmembrane region" description="Helical" evidence="7">
    <location>
        <begin position="364"/>
        <end position="386"/>
    </location>
</feature>
<gene>
    <name evidence="10" type="ORF">GQ466_09765</name>
</gene>
<dbReference type="InterPro" id="IPR000209">
    <property type="entry name" value="Peptidase_S8/S53_dom"/>
</dbReference>
<feature type="active site" description="Charge relay system" evidence="5">
    <location>
        <position position="257"/>
    </location>
</feature>
<dbReference type="OrthoDB" id="3530033at2"/>
<dbReference type="CDD" id="cd00306">
    <property type="entry name" value="Peptidases_S8_S53"/>
    <property type="match status" value="1"/>
</dbReference>
<protein>
    <submittedName>
        <fullName evidence="10">S8 family serine peptidase</fullName>
    </submittedName>
</protein>
<dbReference type="Proteomes" id="UP000431901">
    <property type="component" value="Unassembled WGS sequence"/>
</dbReference>
<dbReference type="PANTHER" id="PTHR43806">
    <property type="entry name" value="PEPTIDASE S8"/>
    <property type="match status" value="1"/>
</dbReference>
<feature type="domain" description="Peptidase S8/S53" evidence="9">
    <location>
        <begin position="60"/>
        <end position="305"/>
    </location>
</feature>
<evidence type="ECO:0000256" key="7">
    <source>
        <dbReference type="SAM" id="Phobius"/>
    </source>
</evidence>
<dbReference type="RefSeq" id="WP_161102570.1">
    <property type="nucleotide sequence ID" value="NZ_JBHLYI010000013.1"/>
</dbReference>
<reference evidence="10 11" key="1">
    <citation type="submission" date="2019-12" db="EMBL/GenBank/DDBJ databases">
        <title>Nocardia macrotermitis sp. nov. and Nocardia aurantia sp. nov., isolated from the gut of the fungus growing-termite Macrotermes natalensis.</title>
        <authorList>
            <person name="Christine B."/>
            <person name="Rene B."/>
        </authorList>
    </citation>
    <scope>NUCLEOTIDE SEQUENCE [LARGE SCALE GENOMIC DNA]</scope>
    <source>
        <strain evidence="10 11">DSM 102126</strain>
    </source>
</reference>
<dbReference type="SUPFAM" id="SSF52743">
    <property type="entry name" value="Subtilisin-like"/>
    <property type="match status" value="1"/>
</dbReference>
<feature type="signal peptide" evidence="8">
    <location>
        <begin position="1"/>
        <end position="34"/>
    </location>
</feature>
<proteinExistence type="inferred from homology"/>
<dbReference type="PANTHER" id="PTHR43806:SF11">
    <property type="entry name" value="CEREVISIN-RELATED"/>
    <property type="match status" value="1"/>
</dbReference>
<dbReference type="AlphaFoldDB" id="A0A6I4W4T1"/>
<dbReference type="EMBL" id="WUTW01000002">
    <property type="protein sequence ID" value="MXQ64323.1"/>
    <property type="molecule type" value="Genomic_DNA"/>
</dbReference>
<feature type="compositionally biased region" description="Polar residues" evidence="6">
    <location>
        <begin position="339"/>
        <end position="355"/>
    </location>
</feature>
<evidence type="ECO:0000259" key="9">
    <source>
        <dbReference type="Pfam" id="PF00082"/>
    </source>
</evidence>
<dbReference type="InterPro" id="IPR015500">
    <property type="entry name" value="Peptidase_S8_subtilisin-rel"/>
</dbReference>
<name>A0A6I4W4T1_9ACTN</name>
<dbReference type="PROSITE" id="PS00136">
    <property type="entry name" value="SUBTILASE_ASP"/>
    <property type="match status" value="1"/>
</dbReference>
<comment type="caution">
    <text evidence="10">The sequence shown here is derived from an EMBL/GenBank/DDBJ whole genome shotgun (WGS) entry which is preliminary data.</text>
</comment>
<dbReference type="Pfam" id="PF00082">
    <property type="entry name" value="Peptidase_S8"/>
    <property type="match status" value="1"/>
</dbReference>
<keyword evidence="8" id="KW-0732">Signal</keyword>
<keyword evidence="3 5" id="KW-0378">Hydrolase</keyword>
<feature type="active site" description="Charge relay system" evidence="5">
    <location>
        <position position="107"/>
    </location>
</feature>
<dbReference type="InterPro" id="IPR023827">
    <property type="entry name" value="Peptidase_S8_Asp-AS"/>
</dbReference>
<dbReference type="InterPro" id="IPR036852">
    <property type="entry name" value="Peptidase_S8/S53_dom_sf"/>
</dbReference>
<dbReference type="Gene3D" id="3.40.50.200">
    <property type="entry name" value="Peptidase S8/S53 domain"/>
    <property type="match status" value="1"/>
</dbReference>
<evidence type="ECO:0000256" key="4">
    <source>
        <dbReference type="ARBA" id="ARBA00022825"/>
    </source>
</evidence>
<feature type="region of interest" description="Disordered" evidence="6">
    <location>
        <begin position="337"/>
        <end position="358"/>
    </location>
</feature>
<keyword evidence="11" id="KW-1185">Reference proteome</keyword>
<sequence length="390" mass="40430">MLKEYSIKSIRMRQCLAVVSASGLLVAAAPPASALPGPRSEQWWFEAWQIENKVWPLTRGKGVTVGLIDTGVSTDLPDLRGSVVGKRITADGVVDDSVDHDTEKGGHGTGMAALIVGQGRGSGMVGVAPESKILSIYKGVLLGTAIRYAVDHGAKVINMSLAQQFAYCTEATQSGVDYALKNDVVVVASTGNDGPDNATLGEPANCVGVVAVAGLDAYLNVWKDSSAGANVVVAGPAADVGSIGRRGAFTAKANGTSQASALTAGVVAVMRSRYPKMPAREIVRRLLATTRDVGPKGWDKFTGYGAVVPYRALTEKIPGNTPNPVYKRIDDLSAGKAPQQANQQTALPAAPNTSAEKPKGSPGLLIGLIGGLAIAAVALLGFLFTVRRRS</sequence>
<dbReference type="GO" id="GO:0006508">
    <property type="term" value="P:proteolysis"/>
    <property type="evidence" value="ECO:0007669"/>
    <property type="project" value="UniProtKB-KW"/>
</dbReference>
<feature type="chain" id="PRO_5026298237" evidence="8">
    <location>
        <begin position="35"/>
        <end position="390"/>
    </location>
</feature>
<dbReference type="GO" id="GO:0004252">
    <property type="term" value="F:serine-type endopeptidase activity"/>
    <property type="evidence" value="ECO:0007669"/>
    <property type="project" value="UniProtKB-UniRule"/>
</dbReference>
<evidence type="ECO:0000313" key="11">
    <source>
        <dbReference type="Proteomes" id="UP000431901"/>
    </source>
</evidence>
<dbReference type="InterPro" id="IPR050131">
    <property type="entry name" value="Peptidase_S8_subtilisin-like"/>
</dbReference>
<evidence type="ECO:0000313" key="10">
    <source>
        <dbReference type="EMBL" id="MXQ64323.1"/>
    </source>
</evidence>
<dbReference type="PRINTS" id="PR00723">
    <property type="entry name" value="SUBTILISIN"/>
</dbReference>
<feature type="active site" description="Charge relay system" evidence="5">
    <location>
        <position position="69"/>
    </location>
</feature>
<comment type="similarity">
    <text evidence="1 5">Belongs to the peptidase S8 family.</text>
</comment>
<keyword evidence="4 5" id="KW-0720">Serine protease</keyword>
<dbReference type="PROSITE" id="PS51892">
    <property type="entry name" value="SUBTILASE"/>
    <property type="match status" value="1"/>
</dbReference>
<accession>A0A6I4W4T1</accession>
<evidence type="ECO:0000256" key="6">
    <source>
        <dbReference type="SAM" id="MobiDB-lite"/>
    </source>
</evidence>
<evidence type="ECO:0000256" key="8">
    <source>
        <dbReference type="SAM" id="SignalP"/>
    </source>
</evidence>
<organism evidence="10 11">
    <name type="scientific">Actinomadura rayongensis</name>
    <dbReference type="NCBI Taxonomy" id="1429076"/>
    <lineage>
        <taxon>Bacteria</taxon>
        <taxon>Bacillati</taxon>
        <taxon>Actinomycetota</taxon>
        <taxon>Actinomycetes</taxon>
        <taxon>Streptosporangiales</taxon>
        <taxon>Thermomonosporaceae</taxon>
        <taxon>Actinomadura</taxon>
    </lineage>
</organism>
<keyword evidence="7" id="KW-0472">Membrane</keyword>
<evidence type="ECO:0000256" key="3">
    <source>
        <dbReference type="ARBA" id="ARBA00022801"/>
    </source>
</evidence>
<evidence type="ECO:0000256" key="2">
    <source>
        <dbReference type="ARBA" id="ARBA00022670"/>
    </source>
</evidence>
<keyword evidence="7" id="KW-0812">Transmembrane</keyword>
<evidence type="ECO:0000256" key="5">
    <source>
        <dbReference type="PROSITE-ProRule" id="PRU01240"/>
    </source>
</evidence>